<dbReference type="RefSeq" id="WP_094549025.1">
    <property type="nucleotide sequence ID" value="NZ_MQWB01000001.1"/>
</dbReference>
<dbReference type="EMBL" id="MQWB01000001">
    <property type="protein sequence ID" value="OZC03545.1"/>
    <property type="molecule type" value="Genomic_DNA"/>
</dbReference>
<organism evidence="2 3">
    <name type="scientific">Rubricoccus marinus</name>
    <dbReference type="NCBI Taxonomy" id="716817"/>
    <lineage>
        <taxon>Bacteria</taxon>
        <taxon>Pseudomonadati</taxon>
        <taxon>Rhodothermota</taxon>
        <taxon>Rhodothermia</taxon>
        <taxon>Rhodothermales</taxon>
        <taxon>Rubricoccaceae</taxon>
        <taxon>Rubricoccus</taxon>
    </lineage>
</organism>
<accession>A0A259U0J7</accession>
<proteinExistence type="predicted"/>
<name>A0A259U0J7_9BACT</name>
<evidence type="ECO:0000256" key="1">
    <source>
        <dbReference type="SAM" id="MobiDB-lite"/>
    </source>
</evidence>
<feature type="compositionally biased region" description="Basic and acidic residues" evidence="1">
    <location>
        <begin position="104"/>
        <end position="113"/>
    </location>
</feature>
<dbReference type="OrthoDB" id="980645at2"/>
<dbReference type="AlphaFoldDB" id="A0A259U0J7"/>
<reference evidence="2 3" key="1">
    <citation type="submission" date="2016-11" db="EMBL/GenBank/DDBJ databases">
        <title>Study of marine rhodopsin-containing bacteria.</title>
        <authorList>
            <person name="Yoshizawa S."/>
            <person name="Kumagai Y."/>
            <person name="Kogure K."/>
        </authorList>
    </citation>
    <scope>NUCLEOTIDE SEQUENCE [LARGE SCALE GENOMIC DNA]</scope>
    <source>
        <strain evidence="2 3">SG-29</strain>
    </source>
</reference>
<feature type="region of interest" description="Disordered" evidence="1">
    <location>
        <begin position="86"/>
        <end position="129"/>
    </location>
</feature>
<sequence length="129" mass="13971">MTRLRSALQFVLVLALVASTQGLLLAQSSWLVNQEWIAEVLCENPETDCDGKCQLMDRMEKMGHGEHSHDEPATLLELALSVRASVTERTAAPAPPSADARGPVARDVHDSGREASLGVFHPPRTETTA</sequence>
<evidence type="ECO:0000313" key="2">
    <source>
        <dbReference type="EMBL" id="OZC03545.1"/>
    </source>
</evidence>
<dbReference type="Proteomes" id="UP000216446">
    <property type="component" value="Unassembled WGS sequence"/>
</dbReference>
<evidence type="ECO:0000313" key="3">
    <source>
        <dbReference type="Proteomes" id="UP000216446"/>
    </source>
</evidence>
<keyword evidence="3" id="KW-1185">Reference proteome</keyword>
<comment type="caution">
    <text evidence="2">The sequence shown here is derived from an EMBL/GenBank/DDBJ whole genome shotgun (WGS) entry which is preliminary data.</text>
</comment>
<gene>
    <name evidence="2" type="ORF">BSZ36_11470</name>
</gene>
<protein>
    <submittedName>
        <fullName evidence="2">Uncharacterized protein</fullName>
    </submittedName>
</protein>
<dbReference type="InParanoid" id="A0A259U0J7"/>